<protein>
    <submittedName>
        <fullName evidence="2">Uncharacterized protein</fullName>
    </submittedName>
</protein>
<name>A0A194WV62_MOLSC</name>
<gene>
    <name evidence="2" type="ORF">LY89DRAFT_738907</name>
</gene>
<sequence>MPKTVGGSQVQVGPSETQEAGNFGNPKIPKCTSTVTTLKSQLSKAKDKVCRRSPLLSFLQLPNELLVKIITIAFTLEEPRRIIISRPPKTNDDIIGYDMVGLYACPHPFQLVSHKFREMTLVARKPLFAVHNSLGMVVAPGHISCDIEKDEIVILQSVLDYGTEYYVPDLLRMLLVQIYCREYLSPSQIKTIHKFPDVSKVIFIHEAYRRQYLPVGSHHLVQHGLLPWREQLIKDEIAEDSMDHQMKYPNDNRPGFVWARKSRFSQGKTPTEPFVEPMYIKMKLAKDSFKMWLYPKLHPEFGEEEVRRRAHWVATGHWSNRTICEGKSHRCKSRSRFPKLGI</sequence>
<evidence type="ECO:0000313" key="2">
    <source>
        <dbReference type="EMBL" id="KUJ11472.1"/>
    </source>
</evidence>
<dbReference type="AlphaFoldDB" id="A0A194WV62"/>
<keyword evidence="3" id="KW-1185">Reference proteome</keyword>
<dbReference type="GeneID" id="28830142"/>
<reference evidence="2 3" key="1">
    <citation type="submission" date="2015-10" db="EMBL/GenBank/DDBJ databases">
        <title>Full genome of DAOMC 229536 Phialocephala scopiformis, a fungal endophyte of spruce producing the potent anti-insectan compound rugulosin.</title>
        <authorList>
            <consortium name="DOE Joint Genome Institute"/>
            <person name="Walker A.K."/>
            <person name="Frasz S.L."/>
            <person name="Seifert K.A."/>
            <person name="Miller J.D."/>
            <person name="Mondo S.J."/>
            <person name="Labutti K."/>
            <person name="Lipzen A."/>
            <person name="Dockter R."/>
            <person name="Kennedy M."/>
            <person name="Grigoriev I.V."/>
            <person name="Spatafora J.W."/>
        </authorList>
    </citation>
    <scope>NUCLEOTIDE SEQUENCE [LARGE SCALE GENOMIC DNA]</scope>
    <source>
        <strain evidence="2 3">CBS 120377</strain>
    </source>
</reference>
<dbReference type="InParanoid" id="A0A194WV62"/>
<evidence type="ECO:0000313" key="3">
    <source>
        <dbReference type="Proteomes" id="UP000070700"/>
    </source>
</evidence>
<dbReference type="OrthoDB" id="10535119at2759"/>
<dbReference type="RefSeq" id="XP_018065827.1">
    <property type="nucleotide sequence ID" value="XM_018220416.1"/>
</dbReference>
<feature type="compositionally biased region" description="Polar residues" evidence="1">
    <location>
        <begin position="1"/>
        <end position="20"/>
    </location>
</feature>
<feature type="region of interest" description="Disordered" evidence="1">
    <location>
        <begin position="1"/>
        <end position="26"/>
    </location>
</feature>
<accession>A0A194WV62</accession>
<dbReference type="KEGG" id="psco:LY89DRAFT_738907"/>
<dbReference type="Proteomes" id="UP000070700">
    <property type="component" value="Unassembled WGS sequence"/>
</dbReference>
<evidence type="ECO:0000256" key="1">
    <source>
        <dbReference type="SAM" id="MobiDB-lite"/>
    </source>
</evidence>
<proteinExistence type="predicted"/>
<organism evidence="2 3">
    <name type="scientific">Mollisia scopiformis</name>
    <name type="common">Conifer needle endophyte fungus</name>
    <name type="synonym">Phialocephala scopiformis</name>
    <dbReference type="NCBI Taxonomy" id="149040"/>
    <lineage>
        <taxon>Eukaryota</taxon>
        <taxon>Fungi</taxon>
        <taxon>Dikarya</taxon>
        <taxon>Ascomycota</taxon>
        <taxon>Pezizomycotina</taxon>
        <taxon>Leotiomycetes</taxon>
        <taxon>Helotiales</taxon>
        <taxon>Mollisiaceae</taxon>
        <taxon>Mollisia</taxon>
    </lineage>
</organism>
<dbReference type="EMBL" id="KQ947426">
    <property type="protein sequence ID" value="KUJ11472.1"/>
    <property type="molecule type" value="Genomic_DNA"/>
</dbReference>